<evidence type="ECO:0000313" key="3">
    <source>
        <dbReference type="Proteomes" id="UP000310108"/>
    </source>
</evidence>
<gene>
    <name evidence="2" type="ORF">CTA1_6712</name>
</gene>
<feature type="region of interest" description="Disordered" evidence="1">
    <location>
        <begin position="569"/>
        <end position="588"/>
    </location>
</feature>
<feature type="compositionally biased region" description="Basic residues" evidence="1">
    <location>
        <begin position="144"/>
        <end position="162"/>
    </location>
</feature>
<accession>A0A4U6XPW8</accession>
<protein>
    <submittedName>
        <fullName evidence="2">Uncharacterized protein</fullName>
    </submittedName>
</protein>
<name>A0A4U6XPW8_9PEZI</name>
<proteinExistence type="predicted"/>
<sequence>MTVVGVALPRLERHDLDRQPVALRERLDLPLPQRLLVRVDGLHPAARRLEAEALDVLDVLVDHRVEPVRLSGPVRGAEPLDLGQADALVSRAGDVLVLHEVEQVQHRPVVLEPDPDRHVLPAGADDHVGVGEVDVAAADDLAKRHVPRALHPRQGQRPRRRRERGDGDVLGAGRDVERPVDGVVLPLRHGGVGLQDVDRGPLEQLPPVLDALRHVGLDDVPDERGEGQRPGHGLALVQRRELVQHDGQAYLVVLRVRHAEHERRPAVAAVHEEPLDEDGAEGHARLDVEVAEVLDEGLDVAVDLVLRDRRLDVLEDDAEARAVVLHEDGPEHLVERDELLAALKEAGPVDVALEVHGLVACREAWDVDGPLNGDLLQRSGRERVDNLPRRVGQQGPQRLGRGGTKVLQELKGRQSLRGVLRALLRRLRVLQDAGHVVQRPLGEDLVDGECETGQPGLGNELHGTDGVAAETEEAVVETDIALGEPEDAAPEGPQAALLDGRGRDAFRGGFAGRVGLLSEIALLAGDLNGSIRIELGQAVRLVELAGLLLARRRPRRLLKSGKRQLRLADNHELADDSQRREASRVSRVDDPHGLGLGVLPEDTLRALGAQTRHLGLVLLRQVRNIAKRRVGKLGELLGHLGELGESPFHQRLLDRLGVKRGHDQESLGVGGADEHEGVGVELESLLGGLGIAGGNQAVRRVLVELLLVEIVGARVEDETGPQLAGLEGVRAETTDVLETGVLVGDLLDGLILDVL</sequence>
<comment type="caution">
    <text evidence="2">The sequence shown here is derived from an EMBL/GenBank/DDBJ whole genome shotgun (WGS) entry which is preliminary data.</text>
</comment>
<keyword evidence="3" id="KW-1185">Reference proteome</keyword>
<evidence type="ECO:0000256" key="1">
    <source>
        <dbReference type="SAM" id="MobiDB-lite"/>
    </source>
</evidence>
<dbReference type="AlphaFoldDB" id="A0A4U6XPW8"/>
<reference evidence="2 3" key="1">
    <citation type="journal article" date="2019" name="PLoS ONE">
        <title>Comparative genome analysis indicates high evolutionary potential of pathogenicity genes in Colletotrichum tanaceti.</title>
        <authorList>
            <person name="Lelwala R.V."/>
            <person name="Korhonen P.K."/>
            <person name="Young N.D."/>
            <person name="Scott J.B."/>
            <person name="Ades P.A."/>
            <person name="Gasser R.B."/>
            <person name="Taylor P.W.J."/>
        </authorList>
    </citation>
    <scope>NUCLEOTIDE SEQUENCE [LARGE SCALE GENOMIC DNA]</scope>
    <source>
        <strain evidence="2">BRIP57314</strain>
    </source>
</reference>
<dbReference type="EMBL" id="PJEX01000038">
    <property type="protein sequence ID" value="TKW57669.1"/>
    <property type="molecule type" value="Genomic_DNA"/>
</dbReference>
<organism evidence="2 3">
    <name type="scientific">Colletotrichum tanaceti</name>
    <dbReference type="NCBI Taxonomy" id="1306861"/>
    <lineage>
        <taxon>Eukaryota</taxon>
        <taxon>Fungi</taxon>
        <taxon>Dikarya</taxon>
        <taxon>Ascomycota</taxon>
        <taxon>Pezizomycotina</taxon>
        <taxon>Sordariomycetes</taxon>
        <taxon>Hypocreomycetidae</taxon>
        <taxon>Glomerellales</taxon>
        <taxon>Glomerellaceae</taxon>
        <taxon>Colletotrichum</taxon>
        <taxon>Colletotrichum destructivum species complex</taxon>
    </lineage>
</organism>
<feature type="region of interest" description="Disordered" evidence="1">
    <location>
        <begin position="141"/>
        <end position="175"/>
    </location>
</feature>
<evidence type="ECO:0000313" key="2">
    <source>
        <dbReference type="EMBL" id="TKW57669.1"/>
    </source>
</evidence>
<dbReference type="Proteomes" id="UP000310108">
    <property type="component" value="Unassembled WGS sequence"/>
</dbReference>